<comment type="caution">
    <text evidence="1">The sequence shown here is derived from an EMBL/GenBank/DDBJ whole genome shotgun (WGS) entry which is preliminary data.</text>
</comment>
<gene>
    <name evidence="1" type="ORF">B0H16DRAFT_1733097</name>
</gene>
<sequence>MKSLNTGPKSGTEGFLCLQKLQGFHCFVDKTFLPRETLGTPEPGYRQILTIIAQSGDMGVAQLVEEVETADELRRMMDELPNTFLPLASPGNAARSRTLTVDTVTANCSTRYLSEFYTDSPET</sequence>
<name>A0AAD7HZP0_9AGAR</name>
<accession>A0AAD7HZP0</accession>
<organism evidence="1 2">
    <name type="scientific">Mycena metata</name>
    <dbReference type="NCBI Taxonomy" id="1033252"/>
    <lineage>
        <taxon>Eukaryota</taxon>
        <taxon>Fungi</taxon>
        <taxon>Dikarya</taxon>
        <taxon>Basidiomycota</taxon>
        <taxon>Agaricomycotina</taxon>
        <taxon>Agaricomycetes</taxon>
        <taxon>Agaricomycetidae</taxon>
        <taxon>Agaricales</taxon>
        <taxon>Marasmiineae</taxon>
        <taxon>Mycenaceae</taxon>
        <taxon>Mycena</taxon>
    </lineage>
</organism>
<dbReference type="Proteomes" id="UP001215598">
    <property type="component" value="Unassembled WGS sequence"/>
</dbReference>
<dbReference type="EMBL" id="JARKIB010000150">
    <property type="protein sequence ID" value="KAJ7731737.1"/>
    <property type="molecule type" value="Genomic_DNA"/>
</dbReference>
<evidence type="ECO:0000313" key="2">
    <source>
        <dbReference type="Proteomes" id="UP001215598"/>
    </source>
</evidence>
<reference evidence="1" key="1">
    <citation type="submission" date="2023-03" db="EMBL/GenBank/DDBJ databases">
        <title>Massive genome expansion in bonnet fungi (Mycena s.s.) driven by repeated elements and novel gene families across ecological guilds.</title>
        <authorList>
            <consortium name="Lawrence Berkeley National Laboratory"/>
            <person name="Harder C.B."/>
            <person name="Miyauchi S."/>
            <person name="Viragh M."/>
            <person name="Kuo A."/>
            <person name="Thoen E."/>
            <person name="Andreopoulos B."/>
            <person name="Lu D."/>
            <person name="Skrede I."/>
            <person name="Drula E."/>
            <person name="Henrissat B."/>
            <person name="Morin E."/>
            <person name="Kohler A."/>
            <person name="Barry K."/>
            <person name="LaButti K."/>
            <person name="Morin E."/>
            <person name="Salamov A."/>
            <person name="Lipzen A."/>
            <person name="Mereny Z."/>
            <person name="Hegedus B."/>
            <person name="Baldrian P."/>
            <person name="Stursova M."/>
            <person name="Weitz H."/>
            <person name="Taylor A."/>
            <person name="Grigoriev I.V."/>
            <person name="Nagy L.G."/>
            <person name="Martin F."/>
            <person name="Kauserud H."/>
        </authorList>
    </citation>
    <scope>NUCLEOTIDE SEQUENCE</scope>
    <source>
        <strain evidence="1">CBHHK182m</strain>
    </source>
</reference>
<dbReference type="AlphaFoldDB" id="A0AAD7HZP0"/>
<proteinExistence type="predicted"/>
<protein>
    <submittedName>
        <fullName evidence="1">Uncharacterized protein</fullName>
    </submittedName>
</protein>
<evidence type="ECO:0000313" key="1">
    <source>
        <dbReference type="EMBL" id="KAJ7731737.1"/>
    </source>
</evidence>
<keyword evidence="2" id="KW-1185">Reference proteome</keyword>